<dbReference type="Gene3D" id="1.20.5.170">
    <property type="match status" value="1"/>
</dbReference>
<name>A0A816R1E6_9BILA</name>
<feature type="compositionally biased region" description="Polar residues" evidence="5">
    <location>
        <begin position="1"/>
        <end position="22"/>
    </location>
</feature>
<evidence type="ECO:0000259" key="6">
    <source>
        <dbReference type="PROSITE" id="PS51841"/>
    </source>
</evidence>
<evidence type="ECO:0000256" key="2">
    <source>
        <dbReference type="ARBA" id="ARBA00023054"/>
    </source>
</evidence>
<feature type="compositionally biased region" description="Acidic residues" evidence="5">
    <location>
        <begin position="1110"/>
        <end position="1123"/>
    </location>
</feature>
<dbReference type="EMBL" id="CAJNRG010004773">
    <property type="protein sequence ID" value="CAF2069053.1"/>
    <property type="molecule type" value="Genomic_DNA"/>
</dbReference>
<dbReference type="SMART" id="SM01391">
    <property type="entry name" value="Filament"/>
    <property type="match status" value="1"/>
</dbReference>
<feature type="domain" description="LTD" evidence="6">
    <location>
        <begin position="2207"/>
        <end position="2324"/>
    </location>
</feature>
<feature type="coiled-coil region" evidence="4">
    <location>
        <begin position="336"/>
        <end position="423"/>
    </location>
</feature>
<dbReference type="PROSITE" id="PS51842">
    <property type="entry name" value="IF_ROD_2"/>
    <property type="match status" value="1"/>
</dbReference>
<dbReference type="Proteomes" id="UP000663887">
    <property type="component" value="Unassembled WGS sequence"/>
</dbReference>
<dbReference type="SUPFAM" id="SSF74853">
    <property type="entry name" value="Lamin A/C globular tail domain"/>
    <property type="match status" value="1"/>
</dbReference>
<feature type="compositionally biased region" description="Low complexity" evidence="5">
    <location>
        <begin position="802"/>
        <end position="815"/>
    </location>
</feature>
<feature type="region of interest" description="Disordered" evidence="5">
    <location>
        <begin position="2148"/>
        <end position="2169"/>
    </location>
</feature>
<feature type="compositionally biased region" description="Polar residues" evidence="5">
    <location>
        <begin position="1312"/>
        <end position="1329"/>
    </location>
</feature>
<sequence>MDNRYTSSTSYRKQNRTGNDANSFHRLRKSTQKLSIFTERFNSHGTSFEPSGKSAAVMAIQENRQREKRELTDLNDRFASYIERVRFLEAQNKKYQLEIDHLRKKWGSETSKVKEVYEKEITEARHILDDATNDCATIELRAKHAEEETHKLQDRCRSLLTGRESDQKKIELMQKQLFANEADLHLFRRRITDLEDEQKRYYIESEKLTSDICRITKDLDHEIITRVQLENQKQKLEKEIEFLKELHTHEVEEMKQLNFVDTALDPTRFFKHELADAVKNIRKDYEQLNDQQRNELQLWYQIKVTQAIQEIKNAETLEKPKRIHEQEEIKRLRTLAANSQQDITAISQRNQELENRIRQLEELISHERDEHIRKRDERNQKISVLRTRLGDLERNYDELVTTKSSLNAEIAIYRKLLEGEENREGLQQIISNVGEQNQANVSASSSESTGFLLSHPTKHDSQETQVQSSANHEISPRSVKYHVITESTIVEHFNQSKAGRIQAIIHEELVRFRRQSLKRNNFCTPSQNLSSNRKESTIFEQVYGGRRLRPTTICLNVPWILATNVYERSGIDLTKRKFKTKTFFETHAMREKYPPKAVTPPSSDYTDAYLAAFAPKLIRAKNIHRLTSPIFARVKPISLEQIRTHSLSSAVSIRTSRTRSNNNNTLNSFNKNLSFSPNTYSVYSSNIPNKYEPFPSAQPFSAATIIQPSLSKMSTTYQYESSYEQIYKLLPTYSSSPATSLLSPSAKPTYKPSVSFQSAPLSFPNNIYPNHINKSTILSPSKTDGQSNKPETLVFQHDEDISSSSIEKPSPITTPLSESSKLNIEPQTDHEDLSTASSRPIQILENTLNKYDTLINQISDVLASVSPLSSTVSSMSPNQSILDYELTADGSPIIRHKRLEHQSATNTNTPPCTKAKYLIRDDSYDKIVIAIADLDRELNPPSDTEMSTQFDEEDNCETIKSSTLPNENYEQSEALLNDEKQRSLITKRIENEYSSSSTSSLFEVEKEEEEEEEEKLTDMQPINETRSNNDEFIQLETDLSSNILSDEDLYDEAILSETNAENVIEDNSVENNENDENLSYQSFTEEITRSTASTISSGEEQITSSTSPTTDEEQMSSSDSEDSLFIEPYSTESQTTVIKQQQQLESSTLPETSTEFSDSTNKQCSSSELIESQSSDQQHITSPSGAQSVVSIDTTNENKISAEDEWIFISNIIDQEDIDLQIKEIESNTMKISTQLIDDISSATMASMPLSSSSTVMSSIDVLSNSIRTSYICSDVYHGYQGEKNQIIESSLDENIETVPCTVSHVQEIGATLSSNTQNQTNDSLNSKTKSNEDGIQIEESEKTELQTLHDTATLTLQAKLSTEPGREQEALSTAHTEQSKLNSVEDTTDFTIQKPSSSSSSCMKNLDDHSIDETEPVKSFLQDSIQANVSDSIAPLIETIKNQATVPVQTSKEHNERSSLDILLEKLIKNIVNESTSVSSPTILITGNNQNTGQSILNTEYSIVQSTENQEDVLLESSSLEIPTLLSAENKTTESSLPNANIQNDQQILTTSVVESEQAIQIEFASETPEPTNSEQAIYKIQPWEVVVETIDHAISSSLTEENSPMIKQEFITINDRHFNNEEIMPVEAPRNQSSEENEHIVTATISDVYSEHQNDLDMGLATSLPQSVPTLDISKDDVIISNIIRPSIGDTIYTVVSKLEQKTIQNIDEVPLSANNRIVSIYSQIANATQQVPSEIEYEPMTSIRTKIENMSTKRSADFCESSATNTEPNSFELIHALRNHSIALSNVTSQILHPPERSSTSPASSHVTSSDRYVSYAIHQMGDSSEERLPAIPIAAGIPIYKNLNEYVVYEPIVVTNRSMTKEDDSTEFDATENLTLYTDDLFTQKLCELDASRDDIDLNVSSTDDDVDEEFDRNDLTNIGHMNDKLTEQNTDLNVDEDVYPSYDRATTPSSNNSSSSSRQQLDYIYIIPGYPGLWRPSANTCSSTSPKAYDADDESRASRNRNALHPSSSANRPLSYQQRQDQATTITHTDMLPSHLPSVRPDTIDLVTRSLSELPVNASESDSYHTCPSSISKSQKHNKLHEIKSSEEQRQTSPDESIILIRERERGVSLPVTMKIDCDDIALRLSTSTPIDTNLYSITPYELASPSTHSEPPLPDISDSSGRQSSASLINYEHDRQKLPPWLNTVKTVTTINEDSDGPLESRITFLKSAKGPIIIAHCDPQGNYIVIDNTSQSKNIDLTNWTIRQEDDKGGHLFFKFPDNFHLKSNQSLKILTKIDQSEQINDDLVASTVSSWHIGPNIVTTLYNSEGKDRSTLIKKTIFF</sequence>
<dbReference type="GO" id="GO:0005882">
    <property type="term" value="C:intermediate filament"/>
    <property type="evidence" value="ECO:0007669"/>
    <property type="project" value="UniProtKB-KW"/>
</dbReference>
<feature type="region of interest" description="Disordered" evidence="5">
    <location>
        <begin position="1981"/>
        <end position="2027"/>
    </location>
</feature>
<feature type="compositionally biased region" description="Polar residues" evidence="5">
    <location>
        <begin position="463"/>
        <end position="472"/>
    </location>
</feature>
<keyword evidence="2 4" id="KW-0175">Coiled coil</keyword>
<feature type="compositionally biased region" description="Polar residues" evidence="5">
    <location>
        <begin position="2063"/>
        <end position="2078"/>
    </location>
</feature>
<feature type="compositionally biased region" description="Polar residues" evidence="5">
    <location>
        <begin position="816"/>
        <end position="826"/>
    </location>
</feature>
<evidence type="ECO:0000256" key="4">
    <source>
        <dbReference type="SAM" id="Coils"/>
    </source>
</evidence>
<feature type="region of interest" description="Disordered" evidence="5">
    <location>
        <begin position="2062"/>
        <end position="2101"/>
    </location>
</feature>
<protein>
    <recommendedName>
        <fullName evidence="10">IF rod domain-containing protein</fullName>
    </recommendedName>
</protein>
<dbReference type="InterPro" id="IPR018039">
    <property type="entry name" value="IF_conserved"/>
</dbReference>
<dbReference type="Gene3D" id="2.60.40.1260">
    <property type="entry name" value="Lamin Tail domain"/>
    <property type="match status" value="1"/>
</dbReference>
<comment type="similarity">
    <text evidence="3">Belongs to the intermediate filament family.</text>
</comment>
<dbReference type="GO" id="GO:0090435">
    <property type="term" value="P:protein localization to nuclear envelope"/>
    <property type="evidence" value="ECO:0007669"/>
    <property type="project" value="TreeGrafter"/>
</dbReference>
<evidence type="ECO:0000313" key="9">
    <source>
        <dbReference type="Proteomes" id="UP000663887"/>
    </source>
</evidence>
<accession>A0A816R1E6</accession>
<dbReference type="PROSITE" id="PS00226">
    <property type="entry name" value="IF_ROD_1"/>
    <property type="match status" value="1"/>
</dbReference>
<feature type="compositionally biased region" description="Polar residues" evidence="5">
    <location>
        <begin position="2010"/>
        <end position="2027"/>
    </location>
</feature>
<feature type="compositionally biased region" description="Basic and acidic residues" evidence="5">
    <location>
        <begin position="2085"/>
        <end position="2095"/>
    </location>
</feature>
<feature type="compositionally biased region" description="Polar residues" evidence="5">
    <location>
        <begin position="1179"/>
        <end position="1190"/>
    </location>
</feature>
<dbReference type="SUPFAM" id="SSF64593">
    <property type="entry name" value="Intermediate filament protein, coiled coil region"/>
    <property type="match status" value="2"/>
</dbReference>
<dbReference type="GO" id="GO:0007097">
    <property type="term" value="P:nuclear migration"/>
    <property type="evidence" value="ECO:0007669"/>
    <property type="project" value="TreeGrafter"/>
</dbReference>
<dbReference type="InterPro" id="IPR036415">
    <property type="entry name" value="Lamin_tail_dom_sf"/>
</dbReference>
<feature type="region of interest" description="Disordered" evidence="5">
    <location>
        <begin position="1140"/>
        <end position="1190"/>
    </location>
</feature>
<reference evidence="8" key="1">
    <citation type="submission" date="2021-02" db="EMBL/GenBank/DDBJ databases">
        <authorList>
            <person name="Nowell W R."/>
        </authorList>
    </citation>
    <scope>NUCLEOTIDE SEQUENCE</scope>
</reference>
<evidence type="ECO:0000256" key="1">
    <source>
        <dbReference type="ARBA" id="ARBA00022754"/>
    </source>
</evidence>
<feature type="compositionally biased region" description="Polar residues" evidence="5">
    <location>
        <begin position="1982"/>
        <end position="1991"/>
    </location>
</feature>
<dbReference type="GO" id="GO:0051664">
    <property type="term" value="P:nuclear pore localization"/>
    <property type="evidence" value="ECO:0007669"/>
    <property type="project" value="TreeGrafter"/>
</dbReference>
<feature type="region of interest" description="Disordered" evidence="5">
    <location>
        <begin position="1312"/>
        <end position="1333"/>
    </location>
</feature>
<feature type="region of interest" description="Disordered" evidence="5">
    <location>
        <begin position="1090"/>
        <end position="1123"/>
    </location>
</feature>
<dbReference type="GO" id="GO:0031507">
    <property type="term" value="P:heterochromatin formation"/>
    <property type="evidence" value="ECO:0007669"/>
    <property type="project" value="TreeGrafter"/>
</dbReference>
<dbReference type="PANTHER" id="PTHR45721:SF12">
    <property type="entry name" value="INTERMEDIATE FILAMENT PROTEIN IFA-1"/>
    <property type="match status" value="1"/>
</dbReference>
<feature type="coiled-coil region" evidence="4">
    <location>
        <begin position="219"/>
        <end position="298"/>
    </location>
</feature>
<evidence type="ECO:0008006" key="10">
    <source>
        <dbReference type="Google" id="ProtNLM"/>
    </source>
</evidence>
<evidence type="ECO:0000313" key="8">
    <source>
        <dbReference type="EMBL" id="CAF2069053.1"/>
    </source>
</evidence>
<gene>
    <name evidence="8" type="ORF">XDN619_LOCUS12175</name>
</gene>
<evidence type="ECO:0000256" key="3">
    <source>
        <dbReference type="RuleBase" id="RU000685"/>
    </source>
</evidence>
<dbReference type="InterPro" id="IPR001322">
    <property type="entry name" value="Lamin_tail_dom"/>
</dbReference>
<dbReference type="InterPro" id="IPR039008">
    <property type="entry name" value="IF_rod_dom"/>
</dbReference>
<dbReference type="PANTHER" id="PTHR45721">
    <property type="entry name" value="LAMIN DM0-RELATED"/>
    <property type="match status" value="1"/>
</dbReference>
<feature type="region of interest" description="Disordered" evidence="5">
    <location>
        <begin position="1360"/>
        <end position="1406"/>
    </location>
</feature>
<feature type="coiled-coil region" evidence="4">
    <location>
        <begin position="57"/>
        <end position="155"/>
    </location>
</feature>
<dbReference type="Pfam" id="PF00038">
    <property type="entry name" value="Filament"/>
    <property type="match status" value="1"/>
</dbReference>
<keyword evidence="1 3" id="KW-0403">Intermediate filament</keyword>
<comment type="caution">
    <text evidence="8">The sequence shown here is derived from an EMBL/GenBank/DDBJ whole genome shotgun (WGS) entry which is preliminary data.</text>
</comment>
<feature type="compositionally biased region" description="Low complexity" evidence="5">
    <location>
        <begin position="1163"/>
        <end position="1178"/>
    </location>
</feature>
<dbReference type="PROSITE" id="PS51841">
    <property type="entry name" value="LTD"/>
    <property type="match status" value="1"/>
</dbReference>
<feature type="region of interest" description="Disordered" evidence="5">
    <location>
        <begin position="995"/>
        <end position="1018"/>
    </location>
</feature>
<evidence type="ECO:0000259" key="7">
    <source>
        <dbReference type="PROSITE" id="PS51842"/>
    </source>
</evidence>
<feature type="region of interest" description="Disordered" evidence="5">
    <location>
        <begin position="1"/>
        <end position="25"/>
    </location>
</feature>
<feature type="region of interest" description="Disordered" evidence="5">
    <location>
        <begin position="797"/>
        <end position="838"/>
    </location>
</feature>
<feature type="region of interest" description="Disordered" evidence="5">
    <location>
        <begin position="448"/>
        <end position="474"/>
    </location>
</feature>
<dbReference type="GO" id="GO:0005652">
    <property type="term" value="C:nuclear lamina"/>
    <property type="evidence" value="ECO:0007669"/>
    <property type="project" value="TreeGrafter"/>
</dbReference>
<feature type="compositionally biased region" description="Polar residues" evidence="5">
    <location>
        <begin position="1090"/>
        <end position="1109"/>
    </location>
</feature>
<evidence type="ECO:0000256" key="5">
    <source>
        <dbReference type="SAM" id="MobiDB-lite"/>
    </source>
</evidence>
<organism evidence="8 9">
    <name type="scientific">Rotaria magnacalcarata</name>
    <dbReference type="NCBI Taxonomy" id="392030"/>
    <lineage>
        <taxon>Eukaryota</taxon>
        <taxon>Metazoa</taxon>
        <taxon>Spiralia</taxon>
        <taxon>Gnathifera</taxon>
        <taxon>Rotifera</taxon>
        <taxon>Eurotatoria</taxon>
        <taxon>Bdelloidea</taxon>
        <taxon>Philodinida</taxon>
        <taxon>Philodinidae</taxon>
        <taxon>Rotaria</taxon>
    </lineage>
</organism>
<proteinExistence type="inferred from homology"/>
<feature type="compositionally biased region" description="Polar residues" evidence="5">
    <location>
        <begin position="1140"/>
        <end position="1162"/>
    </location>
</feature>
<dbReference type="GO" id="GO:0005200">
    <property type="term" value="F:structural constituent of cytoskeleton"/>
    <property type="evidence" value="ECO:0007669"/>
    <property type="project" value="TreeGrafter"/>
</dbReference>
<dbReference type="GO" id="GO:0006998">
    <property type="term" value="P:nuclear envelope organization"/>
    <property type="evidence" value="ECO:0007669"/>
    <property type="project" value="TreeGrafter"/>
</dbReference>
<feature type="domain" description="IF rod" evidence="7">
    <location>
        <begin position="67"/>
        <end position="424"/>
    </location>
</feature>
<feature type="compositionally biased region" description="Polar residues" evidence="5">
    <location>
        <begin position="1371"/>
        <end position="1396"/>
    </location>
</feature>
<feature type="compositionally biased region" description="Acidic residues" evidence="5">
    <location>
        <begin position="1005"/>
        <end position="1015"/>
    </location>
</feature>
<dbReference type="Gene3D" id="1.20.5.1160">
    <property type="entry name" value="Vasodilator-stimulated phosphoprotein"/>
    <property type="match status" value="1"/>
</dbReference>